<dbReference type="InterPro" id="IPR010812">
    <property type="entry name" value="HrpJ-like"/>
</dbReference>
<keyword evidence="5" id="KW-1185">Reference proteome</keyword>
<dbReference type="Gene3D" id="1.20.1280.80">
    <property type="match status" value="1"/>
</dbReference>
<dbReference type="InterPro" id="IPR038347">
    <property type="entry name" value="TyeA_sf"/>
</dbReference>
<evidence type="ECO:0000256" key="1">
    <source>
        <dbReference type="SAM" id="MobiDB-lite"/>
    </source>
</evidence>
<gene>
    <name evidence="4" type="ORF">NEPTK9_000037</name>
</gene>
<organism evidence="4 5">
    <name type="scientific">Candidatus Neptunichlamydia vexilliferae</name>
    <dbReference type="NCBI Taxonomy" id="1651774"/>
    <lineage>
        <taxon>Bacteria</taxon>
        <taxon>Pseudomonadati</taxon>
        <taxon>Chlamydiota</taxon>
        <taxon>Chlamydiia</taxon>
        <taxon>Parachlamydiales</taxon>
        <taxon>Simkaniaceae</taxon>
        <taxon>Candidatus Neptunichlamydia</taxon>
    </lineage>
</organism>
<dbReference type="Pfam" id="PF07201">
    <property type="entry name" value="HrpJ"/>
    <property type="match status" value="1"/>
</dbReference>
<dbReference type="EMBL" id="JAAEJV010000001">
    <property type="protein sequence ID" value="MBF5058541.1"/>
    <property type="molecule type" value="Genomic_DNA"/>
</dbReference>
<dbReference type="Gene3D" id="1.10.150.630">
    <property type="match status" value="1"/>
</dbReference>
<evidence type="ECO:0000259" key="3">
    <source>
        <dbReference type="Pfam" id="PF22342"/>
    </source>
</evidence>
<evidence type="ECO:0008006" key="6">
    <source>
        <dbReference type="Google" id="ProtNLM"/>
    </source>
</evidence>
<dbReference type="InterPro" id="IPR054556">
    <property type="entry name" value="T3SS_CopN_C"/>
</dbReference>
<feature type="domain" description="T3SS low calcium response E C-terminal helical" evidence="3">
    <location>
        <begin position="273"/>
        <end position="371"/>
    </location>
</feature>
<dbReference type="SUPFAM" id="SSF140591">
    <property type="entry name" value="Type III secretion system domain"/>
    <property type="match status" value="1"/>
</dbReference>
<dbReference type="Pfam" id="PF22342">
    <property type="entry name" value="T3SS_CopN_3rd"/>
    <property type="match status" value="1"/>
</dbReference>
<proteinExistence type="predicted"/>
<dbReference type="Proteomes" id="UP001194714">
    <property type="component" value="Unassembled WGS sequence"/>
</dbReference>
<feature type="compositionally biased region" description="Basic and acidic residues" evidence="1">
    <location>
        <begin position="1"/>
        <end position="33"/>
    </location>
</feature>
<evidence type="ECO:0000259" key="2">
    <source>
        <dbReference type="Pfam" id="PF07201"/>
    </source>
</evidence>
<feature type="domain" description="Hypersensitivity response secretion-like HrpJ" evidence="2">
    <location>
        <begin position="87"/>
        <end position="221"/>
    </location>
</feature>
<evidence type="ECO:0000313" key="5">
    <source>
        <dbReference type="Proteomes" id="UP001194714"/>
    </source>
</evidence>
<feature type="compositionally biased region" description="Basic and acidic residues" evidence="1">
    <location>
        <begin position="60"/>
        <end position="87"/>
    </location>
</feature>
<dbReference type="RefSeq" id="WP_194846811.1">
    <property type="nucleotide sequence ID" value="NZ_JAAEJV010000001.1"/>
</dbReference>
<protein>
    <recommendedName>
        <fullName evidence="6">Hypersensitivity response secretion-like HrpJ domain-containing protein</fullName>
    </recommendedName>
</protein>
<accession>A0ABS0AWP2</accession>
<evidence type="ECO:0000313" key="4">
    <source>
        <dbReference type="EMBL" id="MBF5058541.1"/>
    </source>
</evidence>
<sequence length="383" mass="44366">MAEDNKVNEVRGARTHAAQEAKKAGNIARREARQVGSQANMQEAQELMIFNPLKMRKNFEPLNKRTERPPEGQKGQKTEKEAKEPSNVERVAANYYAKNPELQKKTLMSLHQEIKPDDSHEKILEKLQKIYADKSLADEAIDFLIEVSENKEALKKKYIGIKEDFNAQYGRQIQAGHNIRTQAQQFSKKGLGSPTALRDLYREITGNPRTPKQLFDELTAKFQFSDMKNIIDFILHSLGDDMKAKGPSIAREELKRLFSETRSMQAILGLFRFFFARMGMIKKQFDQYDLSMPSRVNYEVLARLLMKLLEERYPTPDKILKQSFVLGIAEELAAQIIVYTQYRDAMRHISPMLFKSERHRQEVLMALMETLSDLEDEIDEEEE</sequence>
<name>A0ABS0AWP2_9BACT</name>
<feature type="region of interest" description="Disordered" evidence="1">
    <location>
        <begin position="60"/>
        <end position="88"/>
    </location>
</feature>
<comment type="caution">
    <text evidence="4">The sequence shown here is derived from an EMBL/GenBank/DDBJ whole genome shotgun (WGS) entry which is preliminary data.</text>
</comment>
<feature type="region of interest" description="Disordered" evidence="1">
    <location>
        <begin position="1"/>
        <end position="38"/>
    </location>
</feature>
<reference evidence="4 5" key="1">
    <citation type="submission" date="2020-01" db="EMBL/GenBank/DDBJ databases">
        <title>Draft genome sequence of Cand. Neptunochlamydia vexilliferae K9.</title>
        <authorList>
            <person name="Schulz F."/>
            <person name="Koestlbacher S."/>
            <person name="Wascher F."/>
            <person name="Pizzetti I."/>
            <person name="Horn M."/>
        </authorList>
    </citation>
    <scope>NUCLEOTIDE SEQUENCE [LARGE SCALE GENOMIC DNA]</scope>
    <source>
        <strain evidence="4 5">K9</strain>
    </source>
</reference>